<feature type="compositionally biased region" description="Basic and acidic residues" evidence="1">
    <location>
        <begin position="7"/>
        <end position="19"/>
    </location>
</feature>
<keyword evidence="3" id="KW-1185">Reference proteome</keyword>
<accession>A0AAN4ZBN9</accession>
<gene>
    <name evidence="2" type="ORF">PMAYCL1PPCAC_05007</name>
</gene>
<name>A0AAN4ZBN9_9BILA</name>
<proteinExistence type="predicted"/>
<reference evidence="3" key="1">
    <citation type="submission" date="2022-10" db="EMBL/GenBank/DDBJ databases">
        <title>Genome assembly of Pristionchus species.</title>
        <authorList>
            <person name="Yoshida K."/>
            <person name="Sommer R.J."/>
        </authorList>
    </citation>
    <scope>NUCLEOTIDE SEQUENCE [LARGE SCALE GENOMIC DNA]</scope>
    <source>
        <strain evidence="3">RS5460</strain>
    </source>
</reference>
<dbReference type="EMBL" id="BTRK01000002">
    <property type="protein sequence ID" value="GMR34812.1"/>
    <property type="molecule type" value="Genomic_DNA"/>
</dbReference>
<protein>
    <submittedName>
        <fullName evidence="2">Uncharacterized protein</fullName>
    </submittedName>
</protein>
<evidence type="ECO:0000313" key="3">
    <source>
        <dbReference type="Proteomes" id="UP001328107"/>
    </source>
</evidence>
<sequence>IEDQDNAEVKKIETKKDQASDALSNSAGAPMLIGTGGTTRKANSGRWKPVNLRTVNCLFCSAKEFTISSFLEHLKKAHKTTPFNAGIAFRCACGFVATNAHAARIHRDEAGKHPYNKHPAAFSAIA</sequence>
<evidence type="ECO:0000256" key="1">
    <source>
        <dbReference type="SAM" id="MobiDB-lite"/>
    </source>
</evidence>
<organism evidence="2 3">
    <name type="scientific">Pristionchus mayeri</name>
    <dbReference type="NCBI Taxonomy" id="1317129"/>
    <lineage>
        <taxon>Eukaryota</taxon>
        <taxon>Metazoa</taxon>
        <taxon>Ecdysozoa</taxon>
        <taxon>Nematoda</taxon>
        <taxon>Chromadorea</taxon>
        <taxon>Rhabditida</taxon>
        <taxon>Rhabditina</taxon>
        <taxon>Diplogasteromorpha</taxon>
        <taxon>Diplogasteroidea</taxon>
        <taxon>Neodiplogasteridae</taxon>
        <taxon>Pristionchus</taxon>
    </lineage>
</organism>
<feature type="non-terminal residue" evidence="2">
    <location>
        <position position="126"/>
    </location>
</feature>
<evidence type="ECO:0000313" key="2">
    <source>
        <dbReference type="EMBL" id="GMR34812.1"/>
    </source>
</evidence>
<dbReference type="AlphaFoldDB" id="A0AAN4ZBN9"/>
<feature type="non-terminal residue" evidence="2">
    <location>
        <position position="1"/>
    </location>
</feature>
<dbReference type="Proteomes" id="UP001328107">
    <property type="component" value="Unassembled WGS sequence"/>
</dbReference>
<comment type="caution">
    <text evidence="2">The sequence shown here is derived from an EMBL/GenBank/DDBJ whole genome shotgun (WGS) entry which is preliminary data.</text>
</comment>
<feature type="region of interest" description="Disordered" evidence="1">
    <location>
        <begin position="1"/>
        <end position="45"/>
    </location>
</feature>